<dbReference type="SUPFAM" id="SSF52058">
    <property type="entry name" value="L domain-like"/>
    <property type="match status" value="1"/>
</dbReference>
<dbReference type="InterPro" id="IPR005637">
    <property type="entry name" value="TAP_C_dom"/>
</dbReference>
<dbReference type="InterPro" id="IPR002075">
    <property type="entry name" value="NTF2_dom"/>
</dbReference>
<dbReference type="InterPro" id="IPR030217">
    <property type="entry name" value="NXF_fam"/>
</dbReference>
<evidence type="ECO:0000256" key="4">
    <source>
        <dbReference type="ARBA" id="ARBA00022614"/>
    </source>
</evidence>
<dbReference type="SUPFAM" id="SSF46934">
    <property type="entry name" value="UBA-like"/>
    <property type="match status" value="1"/>
</dbReference>
<evidence type="ECO:0000256" key="3">
    <source>
        <dbReference type="ARBA" id="ARBA00022448"/>
    </source>
</evidence>
<feature type="region of interest" description="Disordered" evidence="8">
    <location>
        <begin position="43"/>
        <end position="67"/>
    </location>
</feature>
<dbReference type="InterPro" id="IPR012677">
    <property type="entry name" value="Nucleotide-bd_a/b_plait_sf"/>
</dbReference>
<accession>A0A915DW90</accession>
<dbReference type="SUPFAM" id="SSF54928">
    <property type="entry name" value="RNA-binding domain, RBD"/>
    <property type="match status" value="1"/>
</dbReference>
<keyword evidence="5" id="KW-0677">Repeat</keyword>
<evidence type="ECO:0000259" key="10">
    <source>
        <dbReference type="PROSITE" id="PS51281"/>
    </source>
</evidence>
<dbReference type="FunFam" id="1.10.8.10:FF:000018">
    <property type="entry name" value="Nuclear RNA export factor 1"/>
    <property type="match status" value="1"/>
</dbReference>
<evidence type="ECO:0000313" key="13">
    <source>
        <dbReference type="WBParaSite" id="jg24154"/>
    </source>
</evidence>
<dbReference type="InterPro" id="IPR015245">
    <property type="entry name" value="Tap_RNA-bd"/>
</dbReference>
<dbReference type="GO" id="GO:0005737">
    <property type="term" value="C:cytoplasm"/>
    <property type="evidence" value="ECO:0007669"/>
    <property type="project" value="InterPro"/>
</dbReference>
<dbReference type="InterPro" id="IPR035979">
    <property type="entry name" value="RBD_domain_sf"/>
</dbReference>
<evidence type="ECO:0000256" key="6">
    <source>
        <dbReference type="ARBA" id="ARBA00022816"/>
    </source>
</evidence>
<dbReference type="InterPro" id="IPR032675">
    <property type="entry name" value="LRR_dom_sf"/>
</dbReference>
<dbReference type="Pfam" id="PF22602">
    <property type="entry name" value="NXF_NTF2"/>
    <property type="match status" value="1"/>
</dbReference>
<evidence type="ECO:0000313" key="12">
    <source>
        <dbReference type="WBParaSite" id="jg16600"/>
    </source>
</evidence>
<evidence type="ECO:0000259" key="9">
    <source>
        <dbReference type="PROSITE" id="PS50177"/>
    </source>
</evidence>
<evidence type="ECO:0000256" key="1">
    <source>
        <dbReference type="ARBA" id="ARBA00004642"/>
    </source>
</evidence>
<dbReference type="InterPro" id="IPR009060">
    <property type="entry name" value="UBA-like_sf"/>
</dbReference>
<dbReference type="GO" id="GO:0003723">
    <property type="term" value="F:RNA binding"/>
    <property type="evidence" value="ECO:0007669"/>
    <property type="project" value="InterPro"/>
</dbReference>
<dbReference type="Gene3D" id="3.80.10.10">
    <property type="entry name" value="Ribonuclease Inhibitor"/>
    <property type="match status" value="1"/>
</dbReference>
<dbReference type="Pfam" id="PF03943">
    <property type="entry name" value="TAP_C"/>
    <property type="match status" value="1"/>
</dbReference>
<dbReference type="SMART" id="SM00804">
    <property type="entry name" value="TAP_C"/>
    <property type="match status" value="1"/>
</dbReference>
<comment type="similarity">
    <text evidence="2">Belongs to the NXF family.</text>
</comment>
<dbReference type="Gene3D" id="1.10.8.10">
    <property type="entry name" value="DNA helicase RuvA subunit, C-terminal domain"/>
    <property type="match status" value="1"/>
</dbReference>
<feature type="compositionally biased region" description="Low complexity" evidence="8">
    <location>
        <begin position="54"/>
        <end position="65"/>
    </location>
</feature>
<dbReference type="Gene3D" id="3.10.450.50">
    <property type="match status" value="1"/>
</dbReference>
<dbReference type="PROSITE" id="PS50177">
    <property type="entry name" value="NTF2_DOMAIN"/>
    <property type="match status" value="1"/>
</dbReference>
<dbReference type="Gene3D" id="3.30.70.330">
    <property type="match status" value="1"/>
</dbReference>
<evidence type="ECO:0000256" key="5">
    <source>
        <dbReference type="ARBA" id="ARBA00022737"/>
    </source>
</evidence>
<dbReference type="Pfam" id="PF09162">
    <property type="entry name" value="Tap-RNA_bind"/>
    <property type="match status" value="1"/>
</dbReference>
<protein>
    <submittedName>
        <fullName evidence="12 13">Nuclear RNA export factor 1</fullName>
    </submittedName>
</protein>
<comment type="subcellular location">
    <subcellularLocation>
        <location evidence="1">Nucleus</location>
        <location evidence="1">Nucleoplasm</location>
    </subcellularLocation>
</comment>
<feature type="domain" description="NTF2" evidence="9">
    <location>
        <begin position="369"/>
        <end position="532"/>
    </location>
</feature>
<sequence>MDRLNIDGRATKGRVPYKPRDVKARTMRNFTVYDEDVASRYEDYEDEEPVPLRSVGGPSSSKGGPAATIMRAIGGRIQQNARRDQHAQRVGGGSSRREIISLVTVRGAARSGKETVLKLLADSISNFHPIAPKINGGNIEFYLKNSEDAEAAKSMSRRLADRKNPSVKFNITANRCAAPWEPLLHPMKQLIEDVVLKRYSPVSNSLDLSDFANEKNFTDANVHCPLFNNAIMVHVADVISSHLGSIQGLSIKGNRLRSLDFVATLVYVAPKVVELDLSSNALTRIEELDRIRGWHIEKLHLENNELVSRFNDGSSYSSAIHEYFPRVNYLDGIFVNRTPFSLADNDEDATDALLPYRPGYYPDENMRSHVENFLLEYLNLYDGPNGEESRKRLMNAYDDHATFTFAVHTLQDFSCRVPRGDSEAYTNYIRSSHNLLHEGKWSNYRDKIVFKGSMDVAVALSKLPLTSHVKDSFVIDFNLVTSNLVVFTFQGILRDGEDAFKSNGDCKFFMRNFVVIPKADNTMAILSDMLSLSPISTERLTRYNELLKKASESQSQPQAIPSTSIAYPASSNGNLQMASQGNLFGNQMEVSLGQNSINGGAIAPPPPAPTPQPVLQNMQNQNVAAEPPVGVTSPVYDVNDPLIQQAMIKQFSEISRMKPEWSQKCLADMNWDFEAAGKVFNDIRANIPKEAFET</sequence>
<evidence type="ECO:0000256" key="8">
    <source>
        <dbReference type="SAM" id="MobiDB-lite"/>
    </source>
</evidence>
<dbReference type="InterPro" id="IPR018222">
    <property type="entry name" value="Nuclear_transport_factor_2_euk"/>
</dbReference>
<dbReference type="WBParaSite" id="jg24154">
    <property type="protein sequence ID" value="jg24154"/>
    <property type="gene ID" value="jg24154"/>
</dbReference>
<dbReference type="WBParaSite" id="jg16600">
    <property type="protein sequence ID" value="jg16600"/>
    <property type="gene ID" value="jg16600"/>
</dbReference>
<keyword evidence="4" id="KW-0433">Leucine-rich repeat</keyword>
<dbReference type="SUPFAM" id="SSF54427">
    <property type="entry name" value="NTF2-like"/>
    <property type="match status" value="1"/>
</dbReference>
<dbReference type="InterPro" id="IPR032710">
    <property type="entry name" value="NTF2-like_dom_sf"/>
</dbReference>
<evidence type="ECO:0000313" key="11">
    <source>
        <dbReference type="Proteomes" id="UP000887574"/>
    </source>
</evidence>
<organism evidence="11 13">
    <name type="scientific">Ditylenchus dipsaci</name>
    <dbReference type="NCBI Taxonomy" id="166011"/>
    <lineage>
        <taxon>Eukaryota</taxon>
        <taxon>Metazoa</taxon>
        <taxon>Ecdysozoa</taxon>
        <taxon>Nematoda</taxon>
        <taxon>Chromadorea</taxon>
        <taxon>Rhabditida</taxon>
        <taxon>Tylenchina</taxon>
        <taxon>Tylenchomorpha</taxon>
        <taxon>Sphaerularioidea</taxon>
        <taxon>Anguinidae</taxon>
        <taxon>Anguininae</taxon>
        <taxon>Ditylenchus</taxon>
    </lineage>
</organism>
<dbReference type="PANTHER" id="PTHR10662">
    <property type="entry name" value="NUCLEAR RNA EXPORT FACTOR"/>
    <property type="match status" value="1"/>
</dbReference>
<dbReference type="Proteomes" id="UP000887574">
    <property type="component" value="Unplaced"/>
</dbReference>
<keyword evidence="6" id="KW-0509">mRNA transport</keyword>
<keyword evidence="11" id="KW-1185">Reference proteome</keyword>
<dbReference type="AlphaFoldDB" id="A0A915DW90"/>
<dbReference type="GO" id="GO:0016973">
    <property type="term" value="P:poly(A)+ mRNA export from nucleus"/>
    <property type="evidence" value="ECO:0007669"/>
    <property type="project" value="TreeGrafter"/>
</dbReference>
<dbReference type="PROSITE" id="PS51281">
    <property type="entry name" value="TAP_C"/>
    <property type="match status" value="1"/>
</dbReference>
<dbReference type="InterPro" id="IPR001611">
    <property type="entry name" value="Leu-rich_rpt"/>
</dbReference>
<dbReference type="CDD" id="cd14342">
    <property type="entry name" value="UBA_TAP-C"/>
    <property type="match status" value="1"/>
</dbReference>
<proteinExistence type="inferred from homology"/>
<dbReference type="Pfam" id="PF24048">
    <property type="entry name" value="LRR_NXF1-5"/>
    <property type="match status" value="1"/>
</dbReference>
<name>A0A915DW90_9BILA</name>
<feature type="domain" description="TAP-C" evidence="10">
    <location>
        <begin position="642"/>
        <end position="694"/>
    </location>
</feature>
<reference evidence="12 13" key="1">
    <citation type="submission" date="2022-11" db="UniProtKB">
        <authorList>
            <consortium name="WormBaseParasite"/>
        </authorList>
    </citation>
    <scope>IDENTIFICATION</scope>
</reference>
<dbReference type="PROSITE" id="PS51450">
    <property type="entry name" value="LRR"/>
    <property type="match status" value="1"/>
</dbReference>
<evidence type="ECO:0000256" key="7">
    <source>
        <dbReference type="ARBA" id="ARBA00023242"/>
    </source>
</evidence>
<dbReference type="GO" id="GO:0005654">
    <property type="term" value="C:nucleoplasm"/>
    <property type="evidence" value="ECO:0007669"/>
    <property type="project" value="UniProtKB-SubCell"/>
</dbReference>
<dbReference type="InterPro" id="IPR057125">
    <property type="entry name" value="NXF1/2/3/5-like_LRR"/>
</dbReference>
<dbReference type="PANTHER" id="PTHR10662:SF22">
    <property type="entry name" value="NUCLEAR RNA EXPORT FACTOR 1"/>
    <property type="match status" value="1"/>
</dbReference>
<keyword evidence="7" id="KW-0539">Nucleus</keyword>
<evidence type="ECO:0000256" key="2">
    <source>
        <dbReference type="ARBA" id="ARBA00009285"/>
    </source>
</evidence>
<keyword evidence="3" id="KW-0813">Transport</keyword>